<reference evidence="13" key="1">
    <citation type="submission" date="2016-10" db="EMBL/GenBank/DDBJ databases">
        <authorList>
            <person name="Varghese N."/>
            <person name="Submissions S."/>
        </authorList>
    </citation>
    <scope>NUCLEOTIDE SEQUENCE [LARGE SCALE GENOMIC DNA]</scope>
    <source>
        <strain evidence="13">DSM 19083</strain>
    </source>
</reference>
<keyword evidence="5" id="KW-0963">Cytoplasm</keyword>
<dbReference type="Proteomes" id="UP000198520">
    <property type="component" value="Unassembled WGS sequence"/>
</dbReference>
<dbReference type="STRING" id="285351.SAMN04488035_2615"/>
<dbReference type="InterPro" id="IPR029063">
    <property type="entry name" value="SAM-dependent_MTases_sf"/>
</dbReference>
<dbReference type="EMBL" id="FONZ01000006">
    <property type="protein sequence ID" value="SFF35279.1"/>
    <property type="molecule type" value="Genomic_DNA"/>
</dbReference>
<dbReference type="OrthoDB" id="4035289at2"/>
<dbReference type="SUPFAM" id="SSF53335">
    <property type="entry name" value="S-adenosyl-L-methionine-dependent methyltransferases"/>
    <property type="match status" value="1"/>
</dbReference>
<evidence type="ECO:0000256" key="7">
    <source>
        <dbReference type="ARBA" id="ARBA00022679"/>
    </source>
</evidence>
<protein>
    <recommendedName>
        <fullName evidence="4">Protein-L-isoaspartate O-methyltransferase</fullName>
        <ecNumber evidence="3">2.1.1.77</ecNumber>
    </recommendedName>
    <alternativeName>
        <fullName evidence="11">L-isoaspartyl protein carboxyl methyltransferase</fullName>
    </alternativeName>
    <alternativeName>
        <fullName evidence="9">Protein L-isoaspartyl methyltransferase</fullName>
    </alternativeName>
    <alternativeName>
        <fullName evidence="10">Protein-beta-aspartate methyltransferase</fullName>
    </alternativeName>
</protein>
<keyword evidence="13" id="KW-1185">Reference proteome</keyword>
<keyword evidence="8" id="KW-0949">S-adenosyl-L-methionine</keyword>
<keyword evidence="6 12" id="KW-0489">Methyltransferase</keyword>
<dbReference type="AlphaFoldDB" id="A0A1I2HYY4"/>
<proteinExistence type="inferred from homology"/>
<evidence type="ECO:0000256" key="5">
    <source>
        <dbReference type="ARBA" id="ARBA00022490"/>
    </source>
</evidence>
<evidence type="ECO:0000256" key="1">
    <source>
        <dbReference type="ARBA" id="ARBA00004496"/>
    </source>
</evidence>
<dbReference type="RefSeq" id="WP_093379659.1">
    <property type="nucleotide sequence ID" value="NZ_BNAN01000001.1"/>
</dbReference>
<dbReference type="GO" id="GO:0032259">
    <property type="term" value="P:methylation"/>
    <property type="evidence" value="ECO:0007669"/>
    <property type="project" value="UniProtKB-KW"/>
</dbReference>
<dbReference type="GO" id="GO:0005737">
    <property type="term" value="C:cytoplasm"/>
    <property type="evidence" value="ECO:0007669"/>
    <property type="project" value="UniProtKB-SubCell"/>
</dbReference>
<evidence type="ECO:0000256" key="8">
    <source>
        <dbReference type="ARBA" id="ARBA00022691"/>
    </source>
</evidence>
<evidence type="ECO:0000256" key="4">
    <source>
        <dbReference type="ARBA" id="ARBA00013346"/>
    </source>
</evidence>
<evidence type="ECO:0000256" key="3">
    <source>
        <dbReference type="ARBA" id="ARBA00011890"/>
    </source>
</evidence>
<evidence type="ECO:0000256" key="9">
    <source>
        <dbReference type="ARBA" id="ARBA00030757"/>
    </source>
</evidence>
<organism evidence="12 13">
    <name type="scientific">Flavimobilis marinus</name>
    <dbReference type="NCBI Taxonomy" id="285351"/>
    <lineage>
        <taxon>Bacteria</taxon>
        <taxon>Bacillati</taxon>
        <taxon>Actinomycetota</taxon>
        <taxon>Actinomycetes</taxon>
        <taxon>Micrococcales</taxon>
        <taxon>Jonesiaceae</taxon>
        <taxon>Flavimobilis</taxon>
    </lineage>
</organism>
<comment type="subcellular location">
    <subcellularLocation>
        <location evidence="1">Cytoplasm</location>
    </subcellularLocation>
</comment>
<name>A0A1I2HYY4_9MICO</name>
<evidence type="ECO:0000313" key="12">
    <source>
        <dbReference type="EMBL" id="SFF35279.1"/>
    </source>
</evidence>
<dbReference type="EC" id="2.1.1.77" evidence="3"/>
<evidence type="ECO:0000256" key="11">
    <source>
        <dbReference type="ARBA" id="ARBA00031350"/>
    </source>
</evidence>
<comment type="similarity">
    <text evidence="2">Belongs to the methyltransferase superfamily. L-isoaspartyl/D-aspartyl protein methyltransferase family.</text>
</comment>
<gene>
    <name evidence="12" type="ORF">SAMN04488035_2615</name>
</gene>
<dbReference type="Gene3D" id="3.40.50.150">
    <property type="entry name" value="Vaccinia Virus protein VP39"/>
    <property type="match status" value="1"/>
</dbReference>
<sequence length="191" mass="20128">MGVAEVREAMVARPRAAYLPPEVSARGDDDVPLAIGYGATCSQPSTVAEMLTLLDPQPGDRVLDVGSGSGWTTALLARVVGPSGVVVGVELEPALVEMGRENLARAGVDARIEQAVPGRVGWPEGAPFDRILVSAEAQEVPASLVAQLTPEGRMVIPVRGTMGVVRRDGDTFEMRTLGAYRFVPLREVGDP</sequence>
<evidence type="ECO:0000256" key="2">
    <source>
        <dbReference type="ARBA" id="ARBA00005369"/>
    </source>
</evidence>
<dbReference type="Pfam" id="PF01135">
    <property type="entry name" value="PCMT"/>
    <property type="match status" value="1"/>
</dbReference>
<dbReference type="PANTHER" id="PTHR11579:SF0">
    <property type="entry name" value="PROTEIN-L-ISOASPARTATE(D-ASPARTATE) O-METHYLTRANSFERASE"/>
    <property type="match status" value="1"/>
</dbReference>
<evidence type="ECO:0000256" key="6">
    <source>
        <dbReference type="ARBA" id="ARBA00022603"/>
    </source>
</evidence>
<dbReference type="GO" id="GO:0004719">
    <property type="term" value="F:protein-L-isoaspartate (D-aspartate) O-methyltransferase activity"/>
    <property type="evidence" value="ECO:0007669"/>
    <property type="project" value="UniProtKB-EC"/>
</dbReference>
<keyword evidence="7 12" id="KW-0808">Transferase</keyword>
<dbReference type="InterPro" id="IPR000682">
    <property type="entry name" value="PCMT"/>
</dbReference>
<evidence type="ECO:0000256" key="10">
    <source>
        <dbReference type="ARBA" id="ARBA00031323"/>
    </source>
</evidence>
<evidence type="ECO:0000313" key="13">
    <source>
        <dbReference type="Proteomes" id="UP000198520"/>
    </source>
</evidence>
<accession>A0A1I2HYY4</accession>
<dbReference type="PANTHER" id="PTHR11579">
    <property type="entry name" value="PROTEIN-L-ISOASPARTATE O-METHYLTRANSFERASE"/>
    <property type="match status" value="1"/>
</dbReference>